<gene>
    <name evidence="3" type="ORF">CDCA_CDCA19G4741</name>
</gene>
<dbReference type="GO" id="GO:0005634">
    <property type="term" value="C:nucleus"/>
    <property type="evidence" value="ECO:0007669"/>
    <property type="project" value="UniProtKB-SubCell"/>
</dbReference>
<feature type="region of interest" description="Disordered" evidence="1">
    <location>
        <begin position="1067"/>
        <end position="1130"/>
    </location>
</feature>
<name>A0AAV9J2W1_CYACA</name>
<organism evidence="3 4">
    <name type="scientific">Cyanidium caldarium</name>
    <name type="common">Red alga</name>
    <dbReference type="NCBI Taxonomy" id="2771"/>
    <lineage>
        <taxon>Eukaryota</taxon>
        <taxon>Rhodophyta</taxon>
        <taxon>Bangiophyceae</taxon>
        <taxon>Cyanidiales</taxon>
        <taxon>Cyanidiaceae</taxon>
        <taxon>Cyanidium</taxon>
    </lineage>
</organism>
<feature type="region of interest" description="Disordered" evidence="1">
    <location>
        <begin position="990"/>
        <end position="1011"/>
    </location>
</feature>
<dbReference type="PANTHER" id="PTHR48287:SF1">
    <property type="entry name" value="ARM REPEAT SUPERFAMILY PROTEIN"/>
    <property type="match status" value="1"/>
</dbReference>
<feature type="region of interest" description="Disordered" evidence="1">
    <location>
        <begin position="1151"/>
        <end position="1188"/>
    </location>
</feature>
<dbReference type="InterPro" id="IPR016024">
    <property type="entry name" value="ARM-type_fold"/>
</dbReference>
<feature type="compositionally biased region" description="Basic residues" evidence="1">
    <location>
        <begin position="1171"/>
        <end position="1188"/>
    </location>
</feature>
<evidence type="ECO:0000313" key="3">
    <source>
        <dbReference type="EMBL" id="KAK4538716.1"/>
    </source>
</evidence>
<dbReference type="Pfam" id="PF08161">
    <property type="entry name" value="RRP12_HEAT"/>
    <property type="match status" value="1"/>
</dbReference>
<keyword evidence="4" id="KW-1185">Reference proteome</keyword>
<comment type="caution">
    <text evidence="3">The sequence shown here is derived from an EMBL/GenBank/DDBJ whole genome shotgun (WGS) entry which is preliminary data.</text>
</comment>
<dbReference type="SUPFAM" id="SSF48371">
    <property type="entry name" value="ARM repeat"/>
    <property type="match status" value="1"/>
</dbReference>
<reference evidence="3 4" key="1">
    <citation type="submission" date="2022-07" db="EMBL/GenBank/DDBJ databases">
        <title>Genome-wide signatures of adaptation to extreme environments.</title>
        <authorList>
            <person name="Cho C.H."/>
            <person name="Yoon H.S."/>
        </authorList>
    </citation>
    <scope>NUCLEOTIDE SEQUENCE [LARGE SCALE GENOMIC DNA]</scope>
    <source>
        <strain evidence="3 4">DBV 063 E5</strain>
    </source>
</reference>
<dbReference type="InterPro" id="IPR012978">
    <property type="entry name" value="HEAT_RRP12"/>
</dbReference>
<dbReference type="PANTHER" id="PTHR48287">
    <property type="entry name" value="ARM REPEAT SUPERFAMILY PROTEIN"/>
    <property type="match status" value="1"/>
</dbReference>
<proteinExistence type="predicted"/>
<feature type="domain" description="RRP12 HEAT" evidence="2">
    <location>
        <begin position="343"/>
        <end position="514"/>
    </location>
</feature>
<dbReference type="Proteomes" id="UP001301350">
    <property type="component" value="Unassembled WGS sequence"/>
</dbReference>
<accession>A0AAV9J2W1</accession>
<dbReference type="AlphaFoldDB" id="A0AAV9J2W1"/>
<protein>
    <recommendedName>
        <fullName evidence="2">RRP12 HEAT domain-containing protein</fullName>
    </recommendedName>
</protein>
<dbReference type="InterPro" id="IPR052087">
    <property type="entry name" value="RRP12"/>
</dbReference>
<evidence type="ECO:0000313" key="4">
    <source>
        <dbReference type="Proteomes" id="UP001301350"/>
    </source>
</evidence>
<sequence>MAPAWEALAAAHPATAPLLNHLADRAQATSGLARNSSAASYMAALQFLSSLEVSASPEAACWAAQALSVMLSPHLQISAGMVSRTAVRVLAALGETAPQVHGARRTILLDGYAAVFAHLPPDVHTWQQPALRREVQRWLLEARRPDVHLIPERLRSRFLDELQHMLQRVVGESASGDSMHSSRWRILRTVRRLAEHQWTLPLPILECLLSLGLQPARGEEAAAALEALRAAWEATATESDAQTPRHVVELAEPLWRHTPRRERWSSTYTDAYLGAVSAIIPIAAAAHPSSAAARSALLRTVHGACQQLLRFGDASYEQARPVAAFARLTRVVAFLPPSEAEHCLRQLFTPPYRRNWHVSLTALVAFFRSLADAGAETPQVPEGDANRPTTRLSVAHALLQEVLLPLLERASPDTATTDMPAALQPLQAAVAAAARGLGTDRFLRMYAHGEARLCWLLPVLRHAFERTRLKPYLEWAHALDTAVCDEQEHRATSAVRRKRLATWRYQLWALFPAVATDALEVQLGEWGTVAMALDAARSLLSLPLQTREASESLLRERGEDVEGMAATSDTAEALSIEACHALVALADSVPADAPSPGEDAALQTAVRQVLYTVFDALVVSSTQLRPELLQALRRVSARLAAARTRQTLFTKAGDRFRLLLQQQRWQTEVNTELCLVLDMAVALADDTTASQLLPLTTAVFEQAPGAYRHSGALEKRVYRAWMRVLDGDTEAHAVTTLLESTVSSCSAGALASRLHCIEAVLQRDPSRAMLRESLLLQVVLLLRDSASKVRQAAWRILERVLQRCWQGGGEAEETPSRLVLPLAAALAASDSAAVACAVDALGCAARWLARERRRAGRAVLSAAAQQAVADVREAYAGPLLALLAPSRAAEVVRAVLKAWRPAVGLLLDAESVSMDGAASSPLQTVLPSLLAAVVSVLDAPALAAEARAPARLLLMRLMRRLGCEAVARSFPTSSKHQALLRAVRRALQRQTNRVHRAGKDTGASSDEEEEVGGVLRDVDAAAPPHDLLDPLTGWMLPAAKTSPSARRGGTVSDAVDTAPRYDAAGRLLVSDSGSDAASDSDADGEGTARGRKRPATSAVADGKRRRRDACATPGARFRARRTGGEVSQRHGRAGIEPFAYIPLHTVSAGGKAAARRASRQALQQVVQPKANRSKTSGRARRPAKVAGR</sequence>
<evidence type="ECO:0000256" key="1">
    <source>
        <dbReference type="SAM" id="MobiDB-lite"/>
    </source>
</evidence>
<evidence type="ECO:0000259" key="2">
    <source>
        <dbReference type="Pfam" id="PF08161"/>
    </source>
</evidence>
<dbReference type="EMBL" id="JANCYW010000019">
    <property type="protein sequence ID" value="KAK4538716.1"/>
    <property type="molecule type" value="Genomic_DNA"/>
</dbReference>